<accession>A0A6P0U9B4</accession>
<evidence type="ECO:0000256" key="2">
    <source>
        <dbReference type="ARBA" id="ARBA00012417"/>
    </source>
</evidence>
<feature type="domain" description="Exonuclease" evidence="9">
    <location>
        <begin position="1"/>
        <end position="192"/>
    </location>
</feature>
<dbReference type="EMBL" id="JAABOP010000001">
    <property type="protein sequence ID" value="NER09627.1"/>
    <property type="molecule type" value="Genomic_DNA"/>
</dbReference>
<dbReference type="InterPro" id="IPR011708">
    <property type="entry name" value="DNA_pol3_alpha_NTPase_dom"/>
</dbReference>
<sequence length="1460" mass="166021">MYLIFDTETTGLPKRWNAPVTDVDNWPRCVQLAWQLHDEMGNLIEQKDFLIRPEGFDIPFDAEQIHGISTELAATEGIPLSEALQLFNKALERTNFLVGQNVGFDINITGAEFHRSGLDSKLLGLPVLDTCTEETAAICQIPGGRGGKFKLPTLTELHEYLFQETFSEAHNASADVEATSRCFFELIRLQVFSARELNAGPDYFRRFSEANPDTIPLLGLTHKNLKEASEAIQSKQVSDQPDISKEDIRANLKSLEDTPFVHLHNHSQFSVLQSTIRIRDLVAAAAEQKMPAVALTDHANMMGAFHFVKEVKSHNAAVAGRKVSAEEAGEDFDEKPILPILGCEFFVCEDHRNKNQKDYGYQIVFLAKNKKGYHNLAKMASLAYTDGFYYVPRIDREIVTRYKDDLIVLSGNLYGEIASKILNTGEKQAEEALEWWHDLFGEDFYIELMRHNQEDEDRANPVLLALAQKHGIKVVATNNTYYCRKEEAEAHDILLCVKDGEKQATPIGRGRGYRYGLPNQEYYFKSSEEMKLLFKDIPEAISNIQEIVDKIEPYDLAREVLLPKFEIPTEFRVVEDESDGGKRGENAYLRHITYQGAKERYGDLTPEIEERINFELATIENSGYPGYFLIVEDFIREARNMGVSVGPGRGSAAGSVVAYCLRITNIDPLKYNLLFERFLNPDRVSMPDIDIDFDDEGRGKVMEYVIEKYGANQVAQIITYGTMAAKSSIRDTARVLDLPLPDADRIAKLIPNMSKLGKIFGVPEEDLRKKFRADDMEKINQLLNISEGDDLEAQTVNMARVLEGSLRNTGIHACGVIITPDDITNFVPVATAKDSDLYVTQFDNSVVESAGLLKMDFLGLKTLTLIKDTVKIVKAKHGVELVPDEFPLDDQNTYELFQRGDTVGIFQYESPGMQKHLKELKPTVFDDLIAMNALYRPGPMEYIPSFIARKHGKEEITYDLPEMEEYLKDTYGITVYQEQVMLLSQELAGFSKGEADILRKAMGKKIFSLLQKLKPQFLDGGEKNGHPREVLEKIWKDWEAFASYAFNKSHSTCYAYIAYQTAYLKAHYPAEYMAAVLSNNMNDIKQVTFFMEECKRMGLEVLGPDVNESYYKFAVNREGAIRFGMGAIKGVGHSAVKTIVEERKANGAYRSVFDLAKRIDLRAANKKAFENLALAGGFDSFGETHRAQYFHLEGEGITFLEKVIRYGAKYQENENSAQVSLFGEASEVQIPEPVVPPCTEWGTMEKLRREKEVVGIYISGHPLDDFKAEIKAFTNANISFFHHLDDQINRELSFAGVITDVQHRVSRNGKGWAVFTLEDYTDSFEFRIFGEEYLKFRHFLMINSFVFIKVFVREGWVNRETGKKGEPRLQFNHFLLLQDVMENFAKKLTIKLDIDQLHEERILDLKDTLRSHKGKQPLHFTVYEMQDEIKVTLSSRKQKVQISSELLATLEDKEVHYKLN</sequence>
<dbReference type="InterPro" id="IPR004013">
    <property type="entry name" value="PHP_dom"/>
</dbReference>
<evidence type="ECO:0000259" key="9">
    <source>
        <dbReference type="SMART" id="SM00479"/>
    </source>
</evidence>
<dbReference type="GO" id="GO:0005737">
    <property type="term" value="C:cytoplasm"/>
    <property type="evidence" value="ECO:0007669"/>
    <property type="project" value="UniProtKB-SubCell"/>
</dbReference>
<keyword evidence="6" id="KW-0235">DNA replication</keyword>
<dbReference type="Pfam" id="PF07733">
    <property type="entry name" value="DNA_pol3_alpha"/>
    <property type="match status" value="1"/>
</dbReference>
<evidence type="ECO:0000256" key="1">
    <source>
        <dbReference type="ARBA" id="ARBA00004496"/>
    </source>
</evidence>
<protein>
    <recommendedName>
        <fullName evidence="3">DNA polymerase III subunit alpha</fullName>
        <ecNumber evidence="2">2.7.7.7</ecNumber>
    </recommendedName>
</protein>
<proteinExistence type="predicted"/>
<gene>
    <name evidence="11" type="primary">dnaE</name>
    <name evidence="11" type="ORF">GWK09_03800</name>
</gene>
<evidence type="ECO:0000256" key="3">
    <source>
        <dbReference type="ARBA" id="ARBA00019114"/>
    </source>
</evidence>
<dbReference type="GO" id="GO:0003887">
    <property type="term" value="F:DNA-directed DNA polymerase activity"/>
    <property type="evidence" value="ECO:0007669"/>
    <property type="project" value="UniProtKB-KW"/>
</dbReference>
<dbReference type="CDD" id="cd04485">
    <property type="entry name" value="DnaE_OBF"/>
    <property type="match status" value="1"/>
</dbReference>
<dbReference type="InterPro" id="IPR041931">
    <property type="entry name" value="DNA_pol3_alpha_thumb_dom"/>
</dbReference>
<keyword evidence="12" id="KW-1185">Reference proteome</keyword>
<evidence type="ECO:0000256" key="4">
    <source>
        <dbReference type="ARBA" id="ARBA00022679"/>
    </source>
</evidence>
<dbReference type="Pfam" id="PF01336">
    <property type="entry name" value="tRNA_anti-codon"/>
    <property type="match status" value="1"/>
</dbReference>
<name>A0A6P0U9B4_9FLAO</name>
<dbReference type="SMART" id="SM00479">
    <property type="entry name" value="EXOIII"/>
    <property type="match status" value="1"/>
</dbReference>
<dbReference type="Pfam" id="PF02811">
    <property type="entry name" value="PHP"/>
    <property type="match status" value="1"/>
</dbReference>
<dbReference type="GO" id="GO:0006260">
    <property type="term" value="P:DNA replication"/>
    <property type="evidence" value="ECO:0007669"/>
    <property type="project" value="UniProtKB-KW"/>
</dbReference>
<keyword evidence="7" id="KW-0239">DNA-directed DNA polymerase</keyword>
<dbReference type="PANTHER" id="PTHR32294">
    <property type="entry name" value="DNA POLYMERASE III SUBUNIT ALPHA"/>
    <property type="match status" value="1"/>
</dbReference>
<dbReference type="GO" id="GO:0003676">
    <property type="term" value="F:nucleic acid binding"/>
    <property type="evidence" value="ECO:0007669"/>
    <property type="project" value="InterPro"/>
</dbReference>
<dbReference type="GO" id="GO:0008408">
    <property type="term" value="F:3'-5' exonuclease activity"/>
    <property type="evidence" value="ECO:0007669"/>
    <property type="project" value="InterPro"/>
</dbReference>
<comment type="subcellular location">
    <subcellularLocation>
        <location evidence="1">Cytoplasm</location>
    </subcellularLocation>
</comment>
<dbReference type="Gene3D" id="1.10.10.1600">
    <property type="entry name" value="Bacterial DNA polymerase III alpha subunit, thumb domain"/>
    <property type="match status" value="1"/>
</dbReference>
<dbReference type="InterPro" id="IPR003141">
    <property type="entry name" value="Pol/His_phosphatase_N"/>
</dbReference>
<dbReference type="Pfam" id="PF00929">
    <property type="entry name" value="RNase_T"/>
    <property type="match status" value="1"/>
</dbReference>
<dbReference type="Gene3D" id="3.20.20.140">
    <property type="entry name" value="Metal-dependent hydrolases"/>
    <property type="match status" value="1"/>
</dbReference>
<dbReference type="Pfam" id="PF14579">
    <property type="entry name" value="HHH_6"/>
    <property type="match status" value="1"/>
</dbReference>
<dbReference type="EC" id="2.7.7.7" evidence="2"/>
<evidence type="ECO:0000259" key="10">
    <source>
        <dbReference type="SMART" id="SM00481"/>
    </source>
</evidence>
<keyword evidence="5 11" id="KW-0548">Nucleotidyltransferase</keyword>
<dbReference type="Pfam" id="PF17657">
    <property type="entry name" value="DNA_pol3_finger"/>
    <property type="match status" value="1"/>
</dbReference>
<comment type="catalytic activity">
    <reaction evidence="8">
        <text>DNA(n) + a 2'-deoxyribonucleoside 5'-triphosphate = DNA(n+1) + diphosphate</text>
        <dbReference type="Rhea" id="RHEA:22508"/>
        <dbReference type="Rhea" id="RHEA-COMP:17339"/>
        <dbReference type="Rhea" id="RHEA-COMP:17340"/>
        <dbReference type="ChEBI" id="CHEBI:33019"/>
        <dbReference type="ChEBI" id="CHEBI:61560"/>
        <dbReference type="ChEBI" id="CHEBI:173112"/>
        <dbReference type="EC" id="2.7.7.7"/>
    </reaction>
</comment>
<dbReference type="Gene3D" id="3.30.420.10">
    <property type="entry name" value="Ribonuclease H-like superfamily/Ribonuclease H"/>
    <property type="match status" value="1"/>
</dbReference>
<dbReference type="SMART" id="SM00481">
    <property type="entry name" value="POLIIIAc"/>
    <property type="match status" value="1"/>
</dbReference>
<evidence type="ECO:0000313" key="12">
    <source>
        <dbReference type="Proteomes" id="UP000468443"/>
    </source>
</evidence>
<organism evidence="11 12">
    <name type="scientific">Muriicola jejuensis</name>
    <dbReference type="NCBI Taxonomy" id="504488"/>
    <lineage>
        <taxon>Bacteria</taxon>
        <taxon>Pseudomonadati</taxon>
        <taxon>Bacteroidota</taxon>
        <taxon>Flavobacteriia</taxon>
        <taxon>Flavobacteriales</taxon>
        <taxon>Flavobacteriaceae</taxon>
        <taxon>Muriicola</taxon>
    </lineage>
</organism>
<evidence type="ECO:0000256" key="8">
    <source>
        <dbReference type="ARBA" id="ARBA00049244"/>
    </source>
</evidence>
<dbReference type="InterPro" id="IPR029460">
    <property type="entry name" value="DNAPol_HHH"/>
</dbReference>
<feature type="domain" description="Polymerase/histidinol phosphatase N-terminal" evidence="10">
    <location>
        <begin position="261"/>
        <end position="349"/>
    </location>
</feature>
<dbReference type="CDD" id="cd06127">
    <property type="entry name" value="DEDDh"/>
    <property type="match status" value="1"/>
</dbReference>
<dbReference type="InterPro" id="IPR013520">
    <property type="entry name" value="Ribonucl_H"/>
</dbReference>
<dbReference type="InterPro" id="IPR004365">
    <property type="entry name" value="NA-bd_OB_tRNA"/>
</dbReference>
<dbReference type="InterPro" id="IPR040982">
    <property type="entry name" value="DNA_pol3_finger"/>
</dbReference>
<dbReference type="NCBIfam" id="TIGR00594">
    <property type="entry name" value="polc"/>
    <property type="match status" value="1"/>
</dbReference>
<evidence type="ECO:0000256" key="6">
    <source>
        <dbReference type="ARBA" id="ARBA00022705"/>
    </source>
</evidence>
<dbReference type="PANTHER" id="PTHR32294:SF0">
    <property type="entry name" value="DNA POLYMERASE III SUBUNIT ALPHA"/>
    <property type="match status" value="1"/>
</dbReference>
<dbReference type="Proteomes" id="UP000468443">
    <property type="component" value="Unassembled WGS sequence"/>
</dbReference>
<dbReference type="InterPro" id="IPR036397">
    <property type="entry name" value="RNaseH_sf"/>
</dbReference>
<reference evidence="11 12" key="1">
    <citation type="submission" date="2020-01" db="EMBL/GenBank/DDBJ databases">
        <title>Muriicola jejuensis KCTC 22299.</title>
        <authorList>
            <person name="Wang G."/>
        </authorList>
    </citation>
    <scope>NUCLEOTIDE SEQUENCE [LARGE SCALE GENOMIC DNA]</scope>
    <source>
        <strain evidence="11 12">KCTC 22299</strain>
    </source>
</reference>
<evidence type="ECO:0000313" key="11">
    <source>
        <dbReference type="EMBL" id="NER09627.1"/>
    </source>
</evidence>
<dbReference type="InterPro" id="IPR012337">
    <property type="entry name" value="RNaseH-like_sf"/>
</dbReference>
<dbReference type="SUPFAM" id="SSF53098">
    <property type="entry name" value="Ribonuclease H-like"/>
    <property type="match status" value="1"/>
</dbReference>
<dbReference type="NCBIfam" id="NF004226">
    <property type="entry name" value="PRK05673.1"/>
    <property type="match status" value="1"/>
</dbReference>
<dbReference type="Gene3D" id="1.10.150.870">
    <property type="match status" value="1"/>
</dbReference>
<dbReference type="RefSeq" id="WP_163691673.1">
    <property type="nucleotide sequence ID" value="NZ_FXTW01000001.1"/>
</dbReference>
<keyword evidence="4 11" id="KW-0808">Transferase</keyword>
<dbReference type="InterPro" id="IPR004805">
    <property type="entry name" value="DnaE2/DnaE/PolC"/>
</dbReference>
<evidence type="ECO:0000256" key="5">
    <source>
        <dbReference type="ARBA" id="ARBA00022695"/>
    </source>
</evidence>
<comment type="caution">
    <text evidence="11">The sequence shown here is derived from an EMBL/GenBank/DDBJ whole genome shotgun (WGS) entry which is preliminary data.</text>
</comment>
<evidence type="ECO:0000256" key="7">
    <source>
        <dbReference type="ARBA" id="ARBA00022932"/>
    </source>
</evidence>